<dbReference type="Proteomes" id="UP000439903">
    <property type="component" value="Unassembled WGS sequence"/>
</dbReference>
<keyword evidence="2" id="KW-1185">Reference proteome</keyword>
<gene>
    <name evidence="1" type="ORF">F8M41_019766</name>
</gene>
<proteinExistence type="predicted"/>
<name>A0A8H4EKD3_GIGMA</name>
<accession>A0A8H4EKD3</accession>
<reference evidence="1 2" key="1">
    <citation type="journal article" date="2019" name="Environ. Microbiol.">
        <title>At the nexus of three kingdoms: the genome of the mycorrhizal fungus Gigaspora margarita provides insights into plant, endobacterial and fungal interactions.</title>
        <authorList>
            <person name="Venice F."/>
            <person name="Ghignone S."/>
            <person name="Salvioli di Fossalunga A."/>
            <person name="Amselem J."/>
            <person name="Novero M."/>
            <person name="Xianan X."/>
            <person name="Sedzielewska Toro K."/>
            <person name="Morin E."/>
            <person name="Lipzen A."/>
            <person name="Grigoriev I.V."/>
            <person name="Henrissat B."/>
            <person name="Martin F.M."/>
            <person name="Bonfante P."/>
        </authorList>
    </citation>
    <scope>NUCLEOTIDE SEQUENCE [LARGE SCALE GENOMIC DNA]</scope>
    <source>
        <strain evidence="1 2">BEG34</strain>
    </source>
</reference>
<protein>
    <submittedName>
        <fullName evidence="1">Uncharacterized protein</fullName>
    </submittedName>
</protein>
<dbReference type="OrthoDB" id="3246013at2759"/>
<sequence length="399" mass="47402">MNIYETTVIDRMHHLDLGLFKHQINFTCSLLKEKYRASILNTIDNRLANIPRFLELKNFKNGIQSLARITTNEYRNLMKVMIFILNNLNIDESIQNKILKLYKDWNNMYLLSRYEEFTDNDLKDFDNLIINWAQQFIKLFKTSFASKLKFPKLHLWVYHTTNLIKKYGCLNRFSTKTYESLHKNFVKTPYYLSNKQNIEDQIMKMVQRQAIASKLLSRNPKNSKTINSFKFTNLIWTFDLNNAQKFIDQRLKNYRPNSKIYSGLEHLLKYLTIYFSSTNQINIDNYIINIYSSVTLENSNVAVAMNPKELLEYLTNEGICYGQIYLLIKVETAKGNVDNLALIQWYNFKSTKNQYHYGCSKLKLTKLYNIVNIEAIKNNIHIISHFDKINDFLVNKYIF</sequence>
<evidence type="ECO:0000313" key="2">
    <source>
        <dbReference type="Proteomes" id="UP000439903"/>
    </source>
</evidence>
<dbReference type="AlphaFoldDB" id="A0A8H4EKD3"/>
<evidence type="ECO:0000313" key="1">
    <source>
        <dbReference type="EMBL" id="KAF0502914.1"/>
    </source>
</evidence>
<comment type="caution">
    <text evidence="1">The sequence shown here is derived from an EMBL/GenBank/DDBJ whole genome shotgun (WGS) entry which is preliminary data.</text>
</comment>
<dbReference type="EMBL" id="WTPW01000521">
    <property type="protein sequence ID" value="KAF0502914.1"/>
    <property type="molecule type" value="Genomic_DNA"/>
</dbReference>
<organism evidence="1 2">
    <name type="scientific">Gigaspora margarita</name>
    <dbReference type="NCBI Taxonomy" id="4874"/>
    <lineage>
        <taxon>Eukaryota</taxon>
        <taxon>Fungi</taxon>
        <taxon>Fungi incertae sedis</taxon>
        <taxon>Mucoromycota</taxon>
        <taxon>Glomeromycotina</taxon>
        <taxon>Glomeromycetes</taxon>
        <taxon>Diversisporales</taxon>
        <taxon>Gigasporaceae</taxon>
        <taxon>Gigaspora</taxon>
    </lineage>
</organism>